<feature type="chain" id="PRO_5029531579" evidence="1">
    <location>
        <begin position="22"/>
        <end position="74"/>
    </location>
</feature>
<protein>
    <submittedName>
        <fullName evidence="2">Uncharacterized protein</fullName>
    </submittedName>
</protein>
<reference evidence="2 3" key="1">
    <citation type="journal article" date="2019" name="Genome Biol. Evol.">
        <title>Insights into the evolution of the New World diploid cottons (Gossypium, subgenus Houzingenia) based on genome sequencing.</title>
        <authorList>
            <person name="Grover C.E."/>
            <person name="Arick M.A. 2nd"/>
            <person name="Thrash A."/>
            <person name="Conover J.L."/>
            <person name="Sanders W.S."/>
            <person name="Peterson D.G."/>
            <person name="Frelichowski J.E."/>
            <person name="Scheffler J.A."/>
            <person name="Scheffler B.E."/>
            <person name="Wendel J.F."/>
        </authorList>
    </citation>
    <scope>NUCLEOTIDE SEQUENCE [LARGE SCALE GENOMIC DNA]</scope>
    <source>
        <strain evidence="2">5</strain>
        <tissue evidence="2">Leaf</tissue>
    </source>
</reference>
<gene>
    <name evidence="2" type="ORF">Gogos_006538</name>
</gene>
<dbReference type="AlphaFoldDB" id="A0A7J9C625"/>
<accession>A0A7J9C625</accession>
<proteinExistence type="predicted"/>
<dbReference type="OrthoDB" id="10384044at2759"/>
<name>A0A7J9C625_GOSGO</name>
<evidence type="ECO:0000313" key="2">
    <source>
        <dbReference type="EMBL" id="MBA0743886.1"/>
    </source>
</evidence>
<organism evidence="2 3">
    <name type="scientific">Gossypium gossypioides</name>
    <name type="common">Mexican cotton</name>
    <name type="synonym">Selera gossypioides</name>
    <dbReference type="NCBI Taxonomy" id="34282"/>
    <lineage>
        <taxon>Eukaryota</taxon>
        <taxon>Viridiplantae</taxon>
        <taxon>Streptophyta</taxon>
        <taxon>Embryophyta</taxon>
        <taxon>Tracheophyta</taxon>
        <taxon>Spermatophyta</taxon>
        <taxon>Magnoliopsida</taxon>
        <taxon>eudicotyledons</taxon>
        <taxon>Gunneridae</taxon>
        <taxon>Pentapetalae</taxon>
        <taxon>rosids</taxon>
        <taxon>malvids</taxon>
        <taxon>Malvales</taxon>
        <taxon>Malvaceae</taxon>
        <taxon>Malvoideae</taxon>
        <taxon>Gossypium</taxon>
    </lineage>
</organism>
<dbReference type="Proteomes" id="UP000593579">
    <property type="component" value="Unassembled WGS sequence"/>
</dbReference>
<evidence type="ECO:0000313" key="3">
    <source>
        <dbReference type="Proteomes" id="UP000593579"/>
    </source>
</evidence>
<evidence type="ECO:0000256" key="1">
    <source>
        <dbReference type="SAM" id="SignalP"/>
    </source>
</evidence>
<keyword evidence="1" id="KW-0732">Signal</keyword>
<comment type="caution">
    <text evidence="2">The sequence shown here is derived from an EMBL/GenBank/DDBJ whole genome shotgun (WGS) entry which is preliminary data.</text>
</comment>
<sequence length="74" mass="8321">MWLSCGSVSLLLSLIQRKTSLSRLSPMERAMVRETMRKMKRDIAMMATIPIAQVAMGNHEMRSGDPTTQGIRGR</sequence>
<keyword evidence="3" id="KW-1185">Reference proteome</keyword>
<dbReference type="EMBL" id="JABEZY010000008">
    <property type="protein sequence ID" value="MBA0743886.1"/>
    <property type="molecule type" value="Genomic_DNA"/>
</dbReference>
<feature type="signal peptide" evidence="1">
    <location>
        <begin position="1"/>
        <end position="21"/>
    </location>
</feature>